<dbReference type="PANTHER" id="PTHR33608:SF6">
    <property type="entry name" value="BLL2464 PROTEIN"/>
    <property type="match status" value="1"/>
</dbReference>
<dbReference type="Proteomes" id="UP000078476">
    <property type="component" value="Unassembled WGS sequence"/>
</dbReference>
<evidence type="ECO:0000313" key="3">
    <source>
        <dbReference type="Proteomes" id="UP000078476"/>
    </source>
</evidence>
<dbReference type="EMBL" id="LUUI01000055">
    <property type="protein sequence ID" value="OAI20081.1"/>
    <property type="molecule type" value="Genomic_DNA"/>
</dbReference>
<evidence type="ECO:0000313" key="2">
    <source>
        <dbReference type="EMBL" id="OAI20081.1"/>
    </source>
</evidence>
<dbReference type="STRING" id="980561.A1359_03465"/>
<sequence>MSTAIQSFHYRLAHPGYSVFPGAHPGQMVGSGHLFKRHQPLLASPDPRRIDLRASVLDPFQHYRVRVFQQHSKLTVYVLVDLSASMHGQLPAVSEFVLSAAQSAVQMGDSFGFIGGGLSIDHQWILPAGPAMQPVRELADRLARFRTENSAESLSKIAPLLPNKRCLLFLVSDYHFPLAQLQTILQPLTSHAVVPIVWWNTAEFSNLPDWGLLRFKDAESRRSKTLLMRPALKQRIIHAFENRRVQLRQGFRAFGMEPLFLTDGYRAETVNNYFQRQAL</sequence>
<comment type="caution">
    <text evidence="2">The sequence shown here is derived from an EMBL/GenBank/DDBJ whole genome shotgun (WGS) entry which is preliminary data.</text>
</comment>
<reference evidence="2 3" key="1">
    <citation type="submission" date="2016-03" db="EMBL/GenBank/DDBJ databases">
        <authorList>
            <person name="Ploux O."/>
        </authorList>
    </citation>
    <scope>NUCLEOTIDE SEQUENCE [LARGE SCALE GENOMIC DNA]</scope>
    <source>
        <strain evidence="2 3">R-45370</strain>
    </source>
</reference>
<evidence type="ECO:0000259" key="1">
    <source>
        <dbReference type="Pfam" id="PF01882"/>
    </source>
</evidence>
<dbReference type="Pfam" id="PF01882">
    <property type="entry name" value="DUF58"/>
    <property type="match status" value="1"/>
</dbReference>
<protein>
    <submittedName>
        <fullName evidence="2">MxaS protein</fullName>
    </submittedName>
</protein>
<accession>A0A177NQB4</accession>
<organism evidence="2 3">
    <name type="scientific">Methylomonas lenta</name>
    <dbReference type="NCBI Taxonomy" id="980561"/>
    <lineage>
        <taxon>Bacteria</taxon>
        <taxon>Pseudomonadati</taxon>
        <taxon>Pseudomonadota</taxon>
        <taxon>Gammaproteobacteria</taxon>
        <taxon>Methylococcales</taxon>
        <taxon>Methylococcaceae</taxon>
        <taxon>Methylomonas</taxon>
    </lineage>
</organism>
<dbReference type="InterPro" id="IPR002881">
    <property type="entry name" value="DUF58"/>
</dbReference>
<dbReference type="PANTHER" id="PTHR33608">
    <property type="entry name" value="BLL2464 PROTEIN"/>
    <property type="match status" value="1"/>
</dbReference>
<keyword evidence="3" id="KW-1185">Reference proteome</keyword>
<dbReference type="AlphaFoldDB" id="A0A177NQB4"/>
<feature type="domain" description="DUF58" evidence="1">
    <location>
        <begin position="61"/>
        <end position="239"/>
    </location>
</feature>
<dbReference type="OrthoDB" id="7779014at2"/>
<gene>
    <name evidence="2" type="ORF">A1359_03465</name>
</gene>
<dbReference type="RefSeq" id="WP_066978280.1">
    <property type="nucleotide sequence ID" value="NZ_LUUI01000055.1"/>
</dbReference>
<proteinExistence type="predicted"/>
<name>A0A177NQB4_9GAMM</name>